<sequence length="232" mass="25477">MTSLARNLHAAAQGHGLADLRIDVHRELTPGHSHPLQEWTATFRAVQLAEGQTVTLGTADLWIGDIYDADLVNAADEMHGDLVTVVEAVVTELDALDDRPDSPVEDVIGGTILVVNEMRLEPKWRGFGLGPLLLAEVIESLRAGVDVVACYPMPLPDRGDAINALPHGGEGLRRKGQASLQWTWRQVGFEPLCSNPEVFALSLSTTSFDEHLQTLREEHQPFLDSWWEPLAP</sequence>
<keyword evidence="2" id="KW-1185">Reference proteome</keyword>
<evidence type="ECO:0000313" key="1">
    <source>
        <dbReference type="EMBL" id="PWJ48444.1"/>
    </source>
</evidence>
<dbReference type="Proteomes" id="UP000245469">
    <property type="component" value="Unassembled WGS sequence"/>
</dbReference>
<dbReference type="EMBL" id="QGDQ01000030">
    <property type="protein sequence ID" value="PWJ48444.1"/>
    <property type="molecule type" value="Genomic_DNA"/>
</dbReference>
<proteinExistence type="predicted"/>
<evidence type="ECO:0000313" key="2">
    <source>
        <dbReference type="Proteomes" id="UP000245469"/>
    </source>
</evidence>
<reference evidence="1 2" key="1">
    <citation type="submission" date="2018-03" db="EMBL/GenBank/DDBJ databases">
        <title>Genomic Encyclopedia of Archaeal and Bacterial Type Strains, Phase II (KMG-II): from individual species to whole genera.</title>
        <authorList>
            <person name="Goeker M."/>
        </authorList>
    </citation>
    <scope>NUCLEOTIDE SEQUENCE [LARGE SCALE GENOMIC DNA]</scope>
    <source>
        <strain evidence="1 2">DSM 44889</strain>
    </source>
</reference>
<protein>
    <submittedName>
        <fullName evidence="1">Uncharacterized protein</fullName>
    </submittedName>
</protein>
<comment type="caution">
    <text evidence="1">The sequence shown here is derived from an EMBL/GenBank/DDBJ whole genome shotgun (WGS) entry which is preliminary data.</text>
</comment>
<accession>A0A315ZUX4</accession>
<dbReference type="RefSeq" id="WP_109776036.1">
    <property type="nucleotide sequence ID" value="NZ_QGDQ01000030.1"/>
</dbReference>
<dbReference type="AlphaFoldDB" id="A0A315ZUX4"/>
<dbReference type="OrthoDB" id="3680727at2"/>
<organism evidence="1 2">
    <name type="scientific">Quadrisphaera granulorum</name>
    <dbReference type="NCBI Taxonomy" id="317664"/>
    <lineage>
        <taxon>Bacteria</taxon>
        <taxon>Bacillati</taxon>
        <taxon>Actinomycetota</taxon>
        <taxon>Actinomycetes</taxon>
        <taxon>Kineosporiales</taxon>
        <taxon>Kineosporiaceae</taxon>
        <taxon>Quadrisphaera</taxon>
    </lineage>
</organism>
<gene>
    <name evidence="1" type="ORF">BXY45_1308</name>
</gene>
<name>A0A315ZUX4_9ACTN</name>